<accession>A0A835BKV1</accession>
<feature type="compositionally biased region" description="Polar residues" evidence="1">
    <location>
        <begin position="82"/>
        <end position="104"/>
    </location>
</feature>
<feature type="region of interest" description="Disordered" evidence="1">
    <location>
        <begin position="75"/>
        <end position="105"/>
    </location>
</feature>
<dbReference type="Proteomes" id="UP000636709">
    <property type="component" value="Unassembled WGS sequence"/>
</dbReference>
<feature type="compositionally biased region" description="Basic residues" evidence="1">
    <location>
        <begin position="588"/>
        <end position="597"/>
    </location>
</feature>
<protein>
    <recommendedName>
        <fullName evidence="2">Myb-like domain-containing protein</fullName>
    </recommendedName>
</protein>
<dbReference type="EMBL" id="JACEFO010001963">
    <property type="protein sequence ID" value="KAF8691737.1"/>
    <property type="molecule type" value="Genomic_DNA"/>
</dbReference>
<dbReference type="InterPro" id="IPR009057">
    <property type="entry name" value="Homeodomain-like_sf"/>
</dbReference>
<evidence type="ECO:0000313" key="3">
    <source>
        <dbReference type="EMBL" id="KAF8691737.1"/>
    </source>
</evidence>
<proteinExistence type="predicted"/>
<dbReference type="AlphaFoldDB" id="A0A835BKV1"/>
<evidence type="ECO:0000313" key="4">
    <source>
        <dbReference type="Proteomes" id="UP000636709"/>
    </source>
</evidence>
<keyword evidence="4" id="KW-1185">Reference proteome</keyword>
<dbReference type="InterPro" id="IPR001005">
    <property type="entry name" value="SANT/Myb"/>
</dbReference>
<evidence type="ECO:0000256" key="1">
    <source>
        <dbReference type="SAM" id="MobiDB-lite"/>
    </source>
</evidence>
<comment type="caution">
    <text evidence="3">The sequence shown here is derived from an EMBL/GenBank/DDBJ whole genome shotgun (WGS) entry which is preliminary data.</text>
</comment>
<dbReference type="SUPFAM" id="SSF46689">
    <property type="entry name" value="Homeodomain-like"/>
    <property type="match status" value="1"/>
</dbReference>
<sequence>MSSKIMITYKRKRVTSQDHTADDTVVDSSPAASSNVVASNLPPKFEAHAENTIANEDNFVRNLSLRVKKKINLDEPADENCSPGNDIQCSTLTHSQPSSSTNDTPLLKCSAENPLDTEDKDKVATVRCTGLSTQDERTPEQKNSHIVKSSVQHMVPQIAEGGNQNMTLEDDGTPVSKFTCVQEVTEQDARVGDSSKTSLITVEAPKGIHVQGEGHAIEQTRSVQSPRQNVNVSWLKSNNKSAAEDIPESQGSTKNVQIIVLDDDSDERGKKLENSEALDQDLHNQNKRNSLGMIDLNCSELREEGFLHDSSIQRLPDQDLVGSAQKQMSQPIERMFFTKEKDTIHGKQQQYEGPTMHTSFSNFFDLTRPWYTGSLKGPKSPPSELKFRIMDRAPEFSLDLSLDSLQANSVSALRNDKLFTGGTSSISNKLTERLGTYSYKRHSAPWSEEELDFLWIGVRRYGVNNWNAMLRDTRLQFSNSRMPDDLAKQWNKEQKKLLTSALGPAPPLHVTEDYLGRASCSGCSQSPFLGTQMDLSLGDVYRCHTRASDRGQHNLSSLGILNIHGSDGRARNLSLGGFPGASSSHGRSGSRRRRASKLQKSYYDSKSPWFQEPSERAPQLFPMNQQQINSLPQWLTKHVEIGTSQIDQEMWPSLAPAPGHSAADPPSASLRGNAPPFADDVKPHVLSDASLKRAMRRNADWRSFSKRLFQTGDSLDLNRGTRAAANAGPSNCVTPNDTGASSEETVSDS</sequence>
<feature type="compositionally biased region" description="Polar residues" evidence="1">
    <location>
        <begin position="728"/>
        <end position="749"/>
    </location>
</feature>
<organism evidence="3 4">
    <name type="scientific">Digitaria exilis</name>
    <dbReference type="NCBI Taxonomy" id="1010633"/>
    <lineage>
        <taxon>Eukaryota</taxon>
        <taxon>Viridiplantae</taxon>
        <taxon>Streptophyta</taxon>
        <taxon>Embryophyta</taxon>
        <taxon>Tracheophyta</taxon>
        <taxon>Spermatophyta</taxon>
        <taxon>Magnoliopsida</taxon>
        <taxon>Liliopsida</taxon>
        <taxon>Poales</taxon>
        <taxon>Poaceae</taxon>
        <taxon>PACMAD clade</taxon>
        <taxon>Panicoideae</taxon>
        <taxon>Panicodae</taxon>
        <taxon>Paniceae</taxon>
        <taxon>Anthephorinae</taxon>
        <taxon>Digitaria</taxon>
    </lineage>
</organism>
<feature type="domain" description="Myb-like" evidence="2">
    <location>
        <begin position="438"/>
        <end position="494"/>
    </location>
</feature>
<feature type="region of interest" description="Disordered" evidence="1">
    <location>
        <begin position="574"/>
        <end position="610"/>
    </location>
</feature>
<dbReference type="PROSITE" id="PS50090">
    <property type="entry name" value="MYB_LIKE"/>
    <property type="match status" value="1"/>
</dbReference>
<name>A0A835BKV1_9POAL</name>
<dbReference type="OrthoDB" id="608866at2759"/>
<gene>
    <name evidence="3" type="ORF">HU200_040129</name>
</gene>
<dbReference type="Gene3D" id="1.10.10.60">
    <property type="entry name" value="Homeodomain-like"/>
    <property type="match status" value="1"/>
</dbReference>
<evidence type="ECO:0000259" key="2">
    <source>
        <dbReference type="PROSITE" id="PS50090"/>
    </source>
</evidence>
<feature type="region of interest" description="Disordered" evidence="1">
    <location>
        <begin position="720"/>
        <end position="749"/>
    </location>
</feature>
<dbReference type="CDD" id="cd11660">
    <property type="entry name" value="SANT_TRF"/>
    <property type="match status" value="1"/>
</dbReference>
<reference evidence="3" key="1">
    <citation type="submission" date="2020-07" db="EMBL/GenBank/DDBJ databases">
        <title>Genome sequence and genetic diversity analysis of an under-domesticated orphan crop, white fonio (Digitaria exilis).</title>
        <authorList>
            <person name="Bennetzen J.L."/>
            <person name="Chen S."/>
            <person name="Ma X."/>
            <person name="Wang X."/>
            <person name="Yssel A.E.J."/>
            <person name="Chaluvadi S.R."/>
            <person name="Johnson M."/>
            <person name="Gangashetty P."/>
            <person name="Hamidou F."/>
            <person name="Sanogo M.D."/>
            <person name="Zwaenepoel A."/>
            <person name="Wallace J."/>
            <person name="Van De Peer Y."/>
            <person name="Van Deynze A."/>
        </authorList>
    </citation>
    <scope>NUCLEOTIDE SEQUENCE</scope>
    <source>
        <tissue evidence="3">Leaves</tissue>
    </source>
</reference>